<name>A0A0D7ADZ8_9AGAR</name>
<organism evidence="1 2">
    <name type="scientific">Fistulina hepatica ATCC 64428</name>
    <dbReference type="NCBI Taxonomy" id="1128425"/>
    <lineage>
        <taxon>Eukaryota</taxon>
        <taxon>Fungi</taxon>
        <taxon>Dikarya</taxon>
        <taxon>Basidiomycota</taxon>
        <taxon>Agaricomycotina</taxon>
        <taxon>Agaricomycetes</taxon>
        <taxon>Agaricomycetidae</taxon>
        <taxon>Agaricales</taxon>
        <taxon>Fistulinaceae</taxon>
        <taxon>Fistulina</taxon>
    </lineage>
</organism>
<dbReference type="InterPro" id="IPR016181">
    <property type="entry name" value="Acyl_CoA_acyltransferase"/>
</dbReference>
<evidence type="ECO:0000313" key="1">
    <source>
        <dbReference type="EMBL" id="KIY48935.1"/>
    </source>
</evidence>
<keyword evidence="2" id="KW-1185">Reference proteome</keyword>
<accession>A0A0D7ADZ8</accession>
<dbReference type="Proteomes" id="UP000054144">
    <property type="component" value="Unassembled WGS sequence"/>
</dbReference>
<reference evidence="1 2" key="1">
    <citation type="journal article" date="2015" name="Fungal Genet. Biol.">
        <title>Evolution of novel wood decay mechanisms in Agaricales revealed by the genome sequences of Fistulina hepatica and Cylindrobasidium torrendii.</title>
        <authorList>
            <person name="Floudas D."/>
            <person name="Held B.W."/>
            <person name="Riley R."/>
            <person name="Nagy L.G."/>
            <person name="Koehler G."/>
            <person name="Ransdell A.S."/>
            <person name="Younus H."/>
            <person name="Chow J."/>
            <person name="Chiniquy J."/>
            <person name="Lipzen A."/>
            <person name="Tritt A."/>
            <person name="Sun H."/>
            <person name="Haridas S."/>
            <person name="LaButti K."/>
            <person name="Ohm R.A."/>
            <person name="Kues U."/>
            <person name="Blanchette R.A."/>
            <person name="Grigoriev I.V."/>
            <person name="Minto R.E."/>
            <person name="Hibbett D.S."/>
        </authorList>
    </citation>
    <scope>NUCLEOTIDE SEQUENCE [LARGE SCALE GENOMIC DNA]</scope>
    <source>
        <strain evidence="1 2">ATCC 64428</strain>
    </source>
</reference>
<proteinExistence type="predicted"/>
<dbReference type="EMBL" id="KN881789">
    <property type="protein sequence ID" value="KIY48935.1"/>
    <property type="molecule type" value="Genomic_DNA"/>
</dbReference>
<sequence>FLRFLIYGCYNGGGRVVVAEMDGKLVSFVAWLPPNKRLTGWRVIRSSHHGLFTTLRHWGRKGLGSVVSELGSQAEQSYRKAFTARGRPASDYLKAWHLCLAGTEPAYQGRGLISRLIRENIQRAPGLDFTVEAGTPHAANVYRHVGFETCEIIYLGQGKVGTDGLPASGERAKGV</sequence>
<dbReference type="AlphaFoldDB" id="A0A0D7ADZ8"/>
<gene>
    <name evidence="1" type="ORF">FISHEDRAFT_31844</name>
</gene>
<evidence type="ECO:0000313" key="2">
    <source>
        <dbReference type="Proteomes" id="UP000054144"/>
    </source>
</evidence>
<dbReference type="PANTHER" id="PTHR42791">
    <property type="entry name" value="GNAT FAMILY ACETYLTRANSFERASE"/>
    <property type="match status" value="1"/>
</dbReference>
<protein>
    <submittedName>
        <fullName evidence="1">Uncharacterized protein</fullName>
    </submittedName>
</protein>
<dbReference type="PANTHER" id="PTHR42791:SF1">
    <property type="entry name" value="N-ACETYLTRANSFERASE DOMAIN-CONTAINING PROTEIN"/>
    <property type="match status" value="1"/>
</dbReference>
<dbReference type="OrthoDB" id="544277at2759"/>
<dbReference type="SUPFAM" id="SSF55729">
    <property type="entry name" value="Acyl-CoA N-acyltransferases (Nat)"/>
    <property type="match status" value="1"/>
</dbReference>
<feature type="non-terminal residue" evidence="1">
    <location>
        <position position="1"/>
    </location>
</feature>
<feature type="non-terminal residue" evidence="1">
    <location>
        <position position="175"/>
    </location>
</feature>
<dbReference type="Gene3D" id="3.40.630.30">
    <property type="match status" value="1"/>
</dbReference>
<dbReference type="InterPro" id="IPR052523">
    <property type="entry name" value="Trichothecene_AcTrans"/>
</dbReference>